<dbReference type="InterPro" id="IPR000917">
    <property type="entry name" value="Sulfatase_N"/>
</dbReference>
<protein>
    <submittedName>
        <fullName evidence="6">Arylsulfatase</fullName>
    </submittedName>
</protein>
<keyword evidence="7" id="KW-1185">Reference proteome</keyword>
<dbReference type="PROSITE" id="PS00523">
    <property type="entry name" value="SULFATASE_1"/>
    <property type="match status" value="1"/>
</dbReference>
<dbReference type="InterPro" id="IPR024607">
    <property type="entry name" value="Sulfatase_CS"/>
</dbReference>
<dbReference type="PANTHER" id="PTHR42693">
    <property type="entry name" value="ARYLSULFATASE FAMILY MEMBER"/>
    <property type="match status" value="1"/>
</dbReference>
<name>A0ABY7VU56_9BACT</name>
<comment type="similarity">
    <text evidence="1">Belongs to the sulfatase family.</text>
</comment>
<keyword evidence="4" id="KW-0106">Calcium</keyword>
<reference evidence="6 7" key="1">
    <citation type="submission" date="2023-02" db="EMBL/GenBank/DDBJ databases">
        <title>Genome sequence of Lentisphaera profundi SAORIC-696.</title>
        <authorList>
            <person name="Kim e."/>
            <person name="Cho J.-C."/>
            <person name="Choi A."/>
            <person name="Kang I."/>
        </authorList>
    </citation>
    <scope>NUCLEOTIDE SEQUENCE [LARGE SCALE GENOMIC DNA]</scope>
    <source>
        <strain evidence="6 7">SAORIC-696</strain>
    </source>
</reference>
<dbReference type="Proteomes" id="UP001214250">
    <property type="component" value="Chromosome 1"/>
</dbReference>
<accession>A0ABY7VU56</accession>
<evidence type="ECO:0000256" key="1">
    <source>
        <dbReference type="ARBA" id="ARBA00008779"/>
    </source>
</evidence>
<dbReference type="Gene3D" id="3.30.1120.10">
    <property type="match status" value="1"/>
</dbReference>
<gene>
    <name evidence="6" type="ORF">PQO03_05685</name>
</gene>
<dbReference type="PANTHER" id="PTHR42693:SF53">
    <property type="entry name" value="ENDO-4-O-SULFATASE"/>
    <property type="match status" value="1"/>
</dbReference>
<keyword evidence="2" id="KW-0479">Metal-binding</keyword>
<dbReference type="CDD" id="cd16143">
    <property type="entry name" value="ARS_like"/>
    <property type="match status" value="1"/>
</dbReference>
<organism evidence="6 7">
    <name type="scientific">Lentisphaera profundi</name>
    <dbReference type="NCBI Taxonomy" id="1658616"/>
    <lineage>
        <taxon>Bacteria</taxon>
        <taxon>Pseudomonadati</taxon>
        <taxon>Lentisphaerota</taxon>
        <taxon>Lentisphaeria</taxon>
        <taxon>Lentisphaerales</taxon>
        <taxon>Lentisphaeraceae</taxon>
        <taxon>Lentisphaera</taxon>
    </lineage>
</organism>
<sequence>MFILADDMGYGDMSHTGGKAATPHCDWLAAEGMRFTDAHTSSSVCTPTRYGILTGRYNWRSTLKKGVLSGFKPPLIKEHRLTVADYLKNQGYKTAMIGKWHLGIGWQNLPKGKKVSPRKNLVDHPKAKPGIGKGWNVDFTKPIIGPASFGFDSFWGVGASLDMPPYVYLENDRVLGTPDICNSFNRRPGPATEDFDASLSLIKLAQKSRQFIAQQSADKPFFLYLPLTSPHTPVSPSKKWQGKSSIGPYGDFLMETDWVVGEVLSELQHQGLSENTMVIFTADNGCSPDADIDDLQSKGHFPNAPWRGAKSDIFEGGHRVPFIVRWPAQIKAGSLSDSTICTTDFFATAADATGALSEIPANTAEDSFSFLSELTASGKTQRLTTIHHSSSGYFAIRKGDWKLVLCAHSGGRGFPHIDRDKEAIKDLPLIQLYNMKDDPKEEHNLHDKNPETVHKLITILTKEIKDGRITNGPVQANDGYPPFESDIIERFPELNFTKK</sequence>
<dbReference type="PROSITE" id="PS00149">
    <property type="entry name" value="SULFATASE_2"/>
    <property type="match status" value="1"/>
</dbReference>
<evidence type="ECO:0000259" key="5">
    <source>
        <dbReference type="Pfam" id="PF00884"/>
    </source>
</evidence>
<dbReference type="InterPro" id="IPR017850">
    <property type="entry name" value="Alkaline_phosphatase_core_sf"/>
</dbReference>
<proteinExistence type="inferred from homology"/>
<dbReference type="InterPro" id="IPR050738">
    <property type="entry name" value="Sulfatase"/>
</dbReference>
<feature type="domain" description="Sulfatase N-terminal" evidence="5">
    <location>
        <begin position="2"/>
        <end position="355"/>
    </location>
</feature>
<evidence type="ECO:0000313" key="7">
    <source>
        <dbReference type="Proteomes" id="UP001214250"/>
    </source>
</evidence>
<evidence type="ECO:0000256" key="2">
    <source>
        <dbReference type="ARBA" id="ARBA00022723"/>
    </source>
</evidence>
<dbReference type="Pfam" id="PF00884">
    <property type="entry name" value="Sulfatase"/>
    <property type="match status" value="1"/>
</dbReference>
<dbReference type="SUPFAM" id="SSF53649">
    <property type="entry name" value="Alkaline phosphatase-like"/>
    <property type="match status" value="1"/>
</dbReference>
<keyword evidence="3" id="KW-0378">Hydrolase</keyword>
<evidence type="ECO:0000313" key="6">
    <source>
        <dbReference type="EMBL" id="WDE97441.1"/>
    </source>
</evidence>
<dbReference type="EMBL" id="CP117811">
    <property type="protein sequence ID" value="WDE97441.1"/>
    <property type="molecule type" value="Genomic_DNA"/>
</dbReference>
<dbReference type="Gene3D" id="3.40.720.10">
    <property type="entry name" value="Alkaline Phosphatase, subunit A"/>
    <property type="match status" value="1"/>
</dbReference>
<evidence type="ECO:0000256" key="4">
    <source>
        <dbReference type="ARBA" id="ARBA00022837"/>
    </source>
</evidence>
<evidence type="ECO:0000256" key="3">
    <source>
        <dbReference type="ARBA" id="ARBA00022801"/>
    </source>
</evidence>